<comment type="caution">
    <text evidence="1">The sequence shown here is derived from an EMBL/GenBank/DDBJ whole genome shotgun (WGS) entry which is preliminary data.</text>
</comment>
<sequence length="123" mass="13168">MASIKTGAVVVSWGAAIPGREAGMLRVLKQALGYVEQLRGEGRIEDSQLYVSKTGPNRDTLMLTGQLDRLAALLAEDDFEDLLQDGMLVVQDVQVALWAGGAPRAIAEGIDVHAGKMRDHGLL</sequence>
<name>A0ABN2IYB9_9ACTN</name>
<protein>
    <submittedName>
        <fullName evidence="1">Uncharacterized protein</fullName>
    </submittedName>
</protein>
<dbReference type="Proteomes" id="UP001500618">
    <property type="component" value="Unassembled WGS sequence"/>
</dbReference>
<evidence type="ECO:0000313" key="1">
    <source>
        <dbReference type="EMBL" id="GAA1714233.1"/>
    </source>
</evidence>
<dbReference type="EMBL" id="BAAANY010000038">
    <property type="protein sequence ID" value="GAA1714233.1"/>
    <property type="molecule type" value="Genomic_DNA"/>
</dbReference>
<organism evidence="1 2">
    <name type="scientific">Fodinicola feengrottensis</name>
    <dbReference type="NCBI Taxonomy" id="435914"/>
    <lineage>
        <taxon>Bacteria</taxon>
        <taxon>Bacillati</taxon>
        <taxon>Actinomycetota</taxon>
        <taxon>Actinomycetes</taxon>
        <taxon>Mycobacteriales</taxon>
        <taxon>Fodinicola</taxon>
    </lineage>
</organism>
<accession>A0ABN2IYB9</accession>
<keyword evidence="2" id="KW-1185">Reference proteome</keyword>
<dbReference type="RefSeq" id="WP_344314757.1">
    <property type="nucleotide sequence ID" value="NZ_BAAANY010000038.1"/>
</dbReference>
<reference evidence="1 2" key="1">
    <citation type="journal article" date="2019" name="Int. J. Syst. Evol. Microbiol.">
        <title>The Global Catalogue of Microorganisms (GCM) 10K type strain sequencing project: providing services to taxonomists for standard genome sequencing and annotation.</title>
        <authorList>
            <consortium name="The Broad Institute Genomics Platform"/>
            <consortium name="The Broad Institute Genome Sequencing Center for Infectious Disease"/>
            <person name="Wu L."/>
            <person name="Ma J."/>
        </authorList>
    </citation>
    <scope>NUCLEOTIDE SEQUENCE [LARGE SCALE GENOMIC DNA]</scope>
    <source>
        <strain evidence="1 2">JCM 14718</strain>
    </source>
</reference>
<proteinExistence type="predicted"/>
<evidence type="ECO:0000313" key="2">
    <source>
        <dbReference type="Proteomes" id="UP001500618"/>
    </source>
</evidence>
<gene>
    <name evidence="1" type="ORF">GCM10009765_74080</name>
</gene>